<dbReference type="OrthoDB" id="10513094at2759"/>
<dbReference type="EMBL" id="JAAMPC010000008">
    <property type="protein sequence ID" value="KAG2300967.1"/>
    <property type="molecule type" value="Genomic_DNA"/>
</dbReference>
<proteinExistence type="predicted"/>
<protein>
    <recommendedName>
        <fullName evidence="3">FBD domain-containing protein</fullName>
    </recommendedName>
</protein>
<comment type="caution">
    <text evidence="1">The sequence shown here is derived from an EMBL/GenBank/DDBJ whole genome shotgun (WGS) entry which is preliminary data.</text>
</comment>
<accession>A0A8X7S6W2</accession>
<organism evidence="1 2">
    <name type="scientific">Brassica carinata</name>
    <name type="common">Ethiopian mustard</name>
    <name type="synonym">Abyssinian cabbage</name>
    <dbReference type="NCBI Taxonomy" id="52824"/>
    <lineage>
        <taxon>Eukaryota</taxon>
        <taxon>Viridiplantae</taxon>
        <taxon>Streptophyta</taxon>
        <taxon>Embryophyta</taxon>
        <taxon>Tracheophyta</taxon>
        <taxon>Spermatophyta</taxon>
        <taxon>Magnoliopsida</taxon>
        <taxon>eudicotyledons</taxon>
        <taxon>Gunneridae</taxon>
        <taxon>Pentapetalae</taxon>
        <taxon>rosids</taxon>
        <taxon>malvids</taxon>
        <taxon>Brassicales</taxon>
        <taxon>Brassicaceae</taxon>
        <taxon>Brassiceae</taxon>
        <taxon>Brassica</taxon>
    </lineage>
</organism>
<gene>
    <name evidence="1" type="ORF">Bca52824_037439</name>
</gene>
<keyword evidence="2" id="KW-1185">Reference proteome</keyword>
<evidence type="ECO:0000313" key="2">
    <source>
        <dbReference type="Proteomes" id="UP000886595"/>
    </source>
</evidence>
<reference evidence="1 2" key="1">
    <citation type="submission" date="2020-02" db="EMBL/GenBank/DDBJ databases">
        <authorList>
            <person name="Ma Q."/>
            <person name="Huang Y."/>
            <person name="Song X."/>
            <person name="Pei D."/>
        </authorList>
    </citation>
    <scope>NUCLEOTIDE SEQUENCE [LARGE SCALE GENOMIC DNA]</scope>
    <source>
        <strain evidence="1">Sxm20200214</strain>
        <tissue evidence="1">Leaf</tissue>
    </source>
</reference>
<sequence>MCSEHFGVHHVIVTPSLKYFKLYDDGRCLSYMIHMPKLEEADLNVVHDLNKLLGSMTSVKHLSLLQFVNVEGDESELTVGVIFNQLEHVKLSTLIVFHGLTTTTRLSGRIAALFLNDCRTLLKLSSLKGSREHKKRGIS</sequence>
<dbReference type="AlphaFoldDB" id="A0A8X7S6W2"/>
<name>A0A8X7S6W2_BRACI</name>
<dbReference type="Proteomes" id="UP000886595">
    <property type="component" value="Unassembled WGS sequence"/>
</dbReference>
<evidence type="ECO:0000313" key="1">
    <source>
        <dbReference type="EMBL" id="KAG2300967.1"/>
    </source>
</evidence>
<evidence type="ECO:0008006" key="3">
    <source>
        <dbReference type="Google" id="ProtNLM"/>
    </source>
</evidence>